<evidence type="ECO:0000313" key="2">
    <source>
        <dbReference type="EMBL" id="KAA6352828.1"/>
    </source>
</evidence>
<feature type="region of interest" description="Disordered" evidence="1">
    <location>
        <begin position="27"/>
        <end position="58"/>
    </location>
</feature>
<evidence type="ECO:0000313" key="3">
    <source>
        <dbReference type="Proteomes" id="UP000324800"/>
    </source>
</evidence>
<organism evidence="2 3">
    <name type="scientific">Streblomastix strix</name>
    <dbReference type="NCBI Taxonomy" id="222440"/>
    <lineage>
        <taxon>Eukaryota</taxon>
        <taxon>Metamonada</taxon>
        <taxon>Preaxostyla</taxon>
        <taxon>Oxymonadida</taxon>
        <taxon>Streblomastigidae</taxon>
        <taxon>Streblomastix</taxon>
    </lineage>
</organism>
<feature type="non-terminal residue" evidence="2">
    <location>
        <position position="1"/>
    </location>
</feature>
<evidence type="ECO:0000256" key="1">
    <source>
        <dbReference type="SAM" id="MobiDB-lite"/>
    </source>
</evidence>
<feature type="compositionally biased region" description="Polar residues" evidence="1">
    <location>
        <begin position="38"/>
        <end position="55"/>
    </location>
</feature>
<reference evidence="2 3" key="1">
    <citation type="submission" date="2019-03" db="EMBL/GenBank/DDBJ databases">
        <title>Single cell metagenomics reveals metabolic interactions within the superorganism composed of flagellate Streblomastix strix and complex community of Bacteroidetes bacteria on its surface.</title>
        <authorList>
            <person name="Treitli S.C."/>
            <person name="Kolisko M."/>
            <person name="Husnik F."/>
            <person name="Keeling P."/>
            <person name="Hampl V."/>
        </authorList>
    </citation>
    <scope>NUCLEOTIDE SEQUENCE [LARGE SCALE GENOMIC DNA]</scope>
    <source>
        <strain evidence="2">ST1C</strain>
    </source>
</reference>
<dbReference type="Proteomes" id="UP000324800">
    <property type="component" value="Unassembled WGS sequence"/>
</dbReference>
<comment type="caution">
    <text evidence="2">The sequence shown here is derived from an EMBL/GenBank/DDBJ whole genome shotgun (WGS) entry which is preliminary data.</text>
</comment>
<feature type="region of interest" description="Disordered" evidence="1">
    <location>
        <begin position="236"/>
        <end position="274"/>
    </location>
</feature>
<feature type="compositionally biased region" description="Basic and acidic residues" evidence="1">
    <location>
        <begin position="27"/>
        <end position="37"/>
    </location>
</feature>
<gene>
    <name evidence="2" type="ORF">EZS28_051645</name>
</gene>
<sequence>RYPLQKPGINIEEIIWTKRMKQRLWKKKESSQQELQEKITQTPNPTLQVDRTNPRSPRLPSYIEQSIALEIEERLPLPNQVNNIQDAMLKNTTISPLRINFNQDSSSKLNFTYSPPELANNNQLSFFEQQVISNRNRVYQPLQPPMLTGNPIQSNNPQIQYQIRQVETSEEEDLDKQIFLLQEERYTIQFRFEQEAHDTVFGDIDCPSDLNNIGMDKQNKNEVSEEAKDALSILGDKEKHIEMDNEGIDDRNRKGGICFRSTEQTQKRQFRQRE</sequence>
<feature type="compositionally biased region" description="Basic and acidic residues" evidence="1">
    <location>
        <begin position="236"/>
        <end position="253"/>
    </location>
</feature>
<name>A0A5J4T419_9EUKA</name>
<protein>
    <submittedName>
        <fullName evidence="2">Uncharacterized protein</fullName>
    </submittedName>
</protein>
<accession>A0A5J4T419</accession>
<proteinExistence type="predicted"/>
<dbReference type="AlphaFoldDB" id="A0A5J4T419"/>
<dbReference type="EMBL" id="SNRW01039233">
    <property type="protein sequence ID" value="KAA6352828.1"/>
    <property type="molecule type" value="Genomic_DNA"/>
</dbReference>